<dbReference type="GO" id="GO:0016020">
    <property type="term" value="C:membrane"/>
    <property type="evidence" value="ECO:0007669"/>
    <property type="project" value="UniProtKB-SubCell"/>
</dbReference>
<dbReference type="InterPro" id="IPR020846">
    <property type="entry name" value="MFS_dom"/>
</dbReference>
<dbReference type="FunFam" id="1.20.1250.20:FF:000013">
    <property type="entry name" value="MFS general substrate transporter"/>
    <property type="match status" value="1"/>
</dbReference>
<evidence type="ECO:0000313" key="9">
    <source>
        <dbReference type="Proteomes" id="UP000094385"/>
    </source>
</evidence>
<evidence type="ECO:0000256" key="6">
    <source>
        <dbReference type="SAM" id="Phobius"/>
    </source>
</evidence>
<dbReference type="OrthoDB" id="2962993at2759"/>
<dbReference type="Gene3D" id="1.20.1250.20">
    <property type="entry name" value="MFS general substrate transporter like domains"/>
    <property type="match status" value="2"/>
</dbReference>
<feature type="transmembrane region" description="Helical" evidence="6">
    <location>
        <begin position="88"/>
        <end position="107"/>
    </location>
</feature>
<keyword evidence="2" id="KW-0813">Transport</keyword>
<feature type="transmembrane region" description="Helical" evidence="6">
    <location>
        <begin position="370"/>
        <end position="392"/>
    </location>
</feature>
<dbReference type="EMBL" id="KV454297">
    <property type="protein sequence ID" value="ODQ71600.1"/>
    <property type="molecule type" value="Genomic_DNA"/>
</dbReference>
<feature type="transmembrane region" description="Helical" evidence="6">
    <location>
        <begin position="119"/>
        <end position="139"/>
    </location>
</feature>
<keyword evidence="5 6" id="KW-0472">Membrane</keyword>
<keyword evidence="4 6" id="KW-1133">Transmembrane helix</keyword>
<evidence type="ECO:0000256" key="4">
    <source>
        <dbReference type="ARBA" id="ARBA00022989"/>
    </source>
</evidence>
<dbReference type="STRING" id="675824.A0A1E3Q1X2"/>
<evidence type="ECO:0000259" key="7">
    <source>
        <dbReference type="PROSITE" id="PS50850"/>
    </source>
</evidence>
<organism evidence="8 9">
    <name type="scientific">Lipomyces starkeyi NRRL Y-11557</name>
    <dbReference type="NCBI Taxonomy" id="675824"/>
    <lineage>
        <taxon>Eukaryota</taxon>
        <taxon>Fungi</taxon>
        <taxon>Dikarya</taxon>
        <taxon>Ascomycota</taxon>
        <taxon>Saccharomycotina</taxon>
        <taxon>Lipomycetes</taxon>
        <taxon>Lipomycetales</taxon>
        <taxon>Lipomycetaceae</taxon>
        <taxon>Lipomyces</taxon>
    </lineage>
</organism>
<feature type="transmembrane region" description="Helical" evidence="6">
    <location>
        <begin position="209"/>
        <end position="229"/>
    </location>
</feature>
<feature type="transmembrane region" description="Helical" evidence="6">
    <location>
        <begin position="404"/>
        <end position="425"/>
    </location>
</feature>
<feature type="transmembrane region" description="Helical" evidence="6">
    <location>
        <begin position="431"/>
        <end position="459"/>
    </location>
</feature>
<evidence type="ECO:0000256" key="5">
    <source>
        <dbReference type="ARBA" id="ARBA00023136"/>
    </source>
</evidence>
<dbReference type="GO" id="GO:0022857">
    <property type="term" value="F:transmembrane transporter activity"/>
    <property type="evidence" value="ECO:0007669"/>
    <property type="project" value="InterPro"/>
</dbReference>
<evidence type="ECO:0000256" key="3">
    <source>
        <dbReference type="ARBA" id="ARBA00022692"/>
    </source>
</evidence>
<feature type="domain" description="Major facilitator superfamily (MFS) profile" evidence="7">
    <location>
        <begin position="49"/>
        <end position="464"/>
    </location>
</feature>
<dbReference type="AlphaFoldDB" id="A0A1E3Q1X2"/>
<proteinExistence type="predicted"/>
<sequence>MEKKEVEPVIIDAAVGSVGIPLESVTTNTVAIIEPAIEKAICRRLDMRLLPLLAMMYLFNSLDKSNLGNAETDGMNKDLHFAGNQYNILLSVFYIPYVLFAFPVAMIGKRLGAANVLPVLMFGFGVMSLMAAACNSWGGLMAVRWFLGTFEGAFFPLVIYYLTTFYRRGELARRLAIFYAASNIASAFSGLLAFGVFQIRHSALEGWRYLFLIEGAATVVMSTLAFFFLPRDITRCKFLTPEEREVGFLRIQRDSSSVVNEKLDVKKALKVFSHPVAVIWVLIEMCLGVPLQSVSLFLPQIVARLGYSTVKTNLYTVAPNVCGAIVLLILAFSSDLSRLRFPFIATGFAFPVIGFIIYASIDVLRSTGVAYFACFLMTAGTAAPSVLLSTWYNNNTPAESRRAALTAVGVPMANVMGLVSSNIFLSKDAPAYLPALGTTAAFGGVGLVLTVCLGFWMIVDNKRRDQRQGVKLRVQDVSTAILSEGPAHPSYRWFL</sequence>
<dbReference type="FunFam" id="1.20.1250.20:FF:000188">
    <property type="entry name" value="MFS general substrate transporter"/>
    <property type="match status" value="1"/>
</dbReference>
<accession>A0A1E3Q1X2</accession>
<dbReference type="Proteomes" id="UP000094385">
    <property type="component" value="Unassembled WGS sequence"/>
</dbReference>
<dbReference type="Pfam" id="PF07690">
    <property type="entry name" value="MFS_1"/>
    <property type="match status" value="1"/>
</dbReference>
<evidence type="ECO:0000256" key="1">
    <source>
        <dbReference type="ARBA" id="ARBA00004141"/>
    </source>
</evidence>
<comment type="subcellular location">
    <subcellularLocation>
        <location evidence="1">Membrane</location>
        <topology evidence="1">Multi-pass membrane protein</topology>
    </subcellularLocation>
</comment>
<evidence type="ECO:0000313" key="8">
    <source>
        <dbReference type="EMBL" id="ODQ71600.1"/>
    </source>
</evidence>
<feature type="transmembrane region" description="Helical" evidence="6">
    <location>
        <begin position="314"/>
        <end position="332"/>
    </location>
</feature>
<dbReference type="PROSITE" id="PS50850">
    <property type="entry name" value="MFS"/>
    <property type="match status" value="1"/>
</dbReference>
<name>A0A1E3Q1X2_LIPST</name>
<feature type="transmembrane region" description="Helical" evidence="6">
    <location>
        <begin position="175"/>
        <end position="197"/>
    </location>
</feature>
<dbReference type="InterPro" id="IPR011701">
    <property type="entry name" value="MFS"/>
</dbReference>
<dbReference type="InterPro" id="IPR036259">
    <property type="entry name" value="MFS_trans_sf"/>
</dbReference>
<feature type="transmembrane region" description="Helical" evidence="6">
    <location>
        <begin position="276"/>
        <end position="302"/>
    </location>
</feature>
<dbReference type="PANTHER" id="PTHR43791">
    <property type="entry name" value="PERMEASE-RELATED"/>
    <property type="match status" value="1"/>
</dbReference>
<keyword evidence="9" id="KW-1185">Reference proteome</keyword>
<keyword evidence="3 6" id="KW-0812">Transmembrane</keyword>
<reference evidence="8 9" key="1">
    <citation type="journal article" date="2016" name="Proc. Natl. Acad. Sci. U.S.A.">
        <title>Comparative genomics of biotechnologically important yeasts.</title>
        <authorList>
            <person name="Riley R."/>
            <person name="Haridas S."/>
            <person name="Wolfe K.H."/>
            <person name="Lopes M.R."/>
            <person name="Hittinger C.T."/>
            <person name="Goeker M."/>
            <person name="Salamov A.A."/>
            <person name="Wisecaver J.H."/>
            <person name="Long T.M."/>
            <person name="Calvey C.H."/>
            <person name="Aerts A.L."/>
            <person name="Barry K.W."/>
            <person name="Choi C."/>
            <person name="Clum A."/>
            <person name="Coughlan A.Y."/>
            <person name="Deshpande S."/>
            <person name="Douglass A.P."/>
            <person name="Hanson S.J."/>
            <person name="Klenk H.-P."/>
            <person name="LaButti K.M."/>
            <person name="Lapidus A."/>
            <person name="Lindquist E.A."/>
            <person name="Lipzen A.M."/>
            <person name="Meier-Kolthoff J.P."/>
            <person name="Ohm R.A."/>
            <person name="Otillar R.P."/>
            <person name="Pangilinan J.L."/>
            <person name="Peng Y."/>
            <person name="Rokas A."/>
            <person name="Rosa C.A."/>
            <person name="Scheuner C."/>
            <person name="Sibirny A.A."/>
            <person name="Slot J.C."/>
            <person name="Stielow J.B."/>
            <person name="Sun H."/>
            <person name="Kurtzman C.P."/>
            <person name="Blackwell M."/>
            <person name="Grigoriev I.V."/>
            <person name="Jeffries T.W."/>
        </authorList>
    </citation>
    <scope>NUCLEOTIDE SEQUENCE [LARGE SCALE GENOMIC DNA]</scope>
    <source>
        <strain evidence="8 9">NRRL Y-11557</strain>
    </source>
</reference>
<protein>
    <recommendedName>
        <fullName evidence="7">Major facilitator superfamily (MFS) profile domain-containing protein</fullName>
    </recommendedName>
</protein>
<feature type="transmembrane region" description="Helical" evidence="6">
    <location>
        <begin position="339"/>
        <end position="358"/>
    </location>
</feature>
<feature type="transmembrane region" description="Helical" evidence="6">
    <location>
        <begin position="145"/>
        <end position="163"/>
    </location>
</feature>
<evidence type="ECO:0000256" key="2">
    <source>
        <dbReference type="ARBA" id="ARBA00022448"/>
    </source>
</evidence>
<dbReference type="SUPFAM" id="SSF103473">
    <property type="entry name" value="MFS general substrate transporter"/>
    <property type="match status" value="1"/>
</dbReference>
<dbReference type="PANTHER" id="PTHR43791:SF50">
    <property type="entry name" value="TRANSPORTER, PUTATIVE (AFU_ORTHOLOGUE AFUA_2G00840)-RELATED"/>
    <property type="match status" value="1"/>
</dbReference>
<gene>
    <name evidence="8" type="ORF">LIPSTDRAFT_55786</name>
</gene>